<proteinExistence type="predicted"/>
<name>A0ABT3RDI7_9BACT</name>
<keyword evidence="3" id="KW-1185">Reference proteome</keyword>
<evidence type="ECO:0000313" key="3">
    <source>
        <dbReference type="Proteomes" id="UP001207228"/>
    </source>
</evidence>
<reference evidence="2 3" key="1">
    <citation type="submission" date="2022-11" db="EMBL/GenBank/DDBJ databases">
        <title>The characterization of three novel Bacteroidetes species and genomic analysis of their roles in tidal elemental geochemical cycles.</title>
        <authorList>
            <person name="Ma K.-J."/>
        </authorList>
    </citation>
    <scope>NUCLEOTIDE SEQUENCE [LARGE SCALE GENOMIC DNA]</scope>
    <source>
        <strain evidence="2 3">M82</strain>
    </source>
</reference>
<dbReference type="SMART" id="SM00886">
    <property type="entry name" value="Dabb"/>
    <property type="match status" value="1"/>
</dbReference>
<accession>A0ABT3RDI7</accession>
<dbReference type="RefSeq" id="WP_266051983.1">
    <property type="nucleotide sequence ID" value="NZ_JAPFQO010000004.1"/>
</dbReference>
<dbReference type="Proteomes" id="UP001207228">
    <property type="component" value="Unassembled WGS sequence"/>
</dbReference>
<evidence type="ECO:0000259" key="1">
    <source>
        <dbReference type="PROSITE" id="PS51502"/>
    </source>
</evidence>
<organism evidence="2 3">
    <name type="scientific">Pontibacter anaerobius</name>
    <dbReference type="NCBI Taxonomy" id="2993940"/>
    <lineage>
        <taxon>Bacteria</taxon>
        <taxon>Pseudomonadati</taxon>
        <taxon>Bacteroidota</taxon>
        <taxon>Cytophagia</taxon>
        <taxon>Cytophagales</taxon>
        <taxon>Hymenobacteraceae</taxon>
        <taxon>Pontibacter</taxon>
    </lineage>
</organism>
<dbReference type="InterPro" id="IPR011008">
    <property type="entry name" value="Dimeric_a/b-barrel"/>
</dbReference>
<sequence length="137" mass="15854">MKKLTRRSFLGNSTFLSFAGMLGALPLMGSMHKKPKGDFVHHVYFWLNNPDSEEDKAKLIEGLNTLKAIKEIRLARIGVPASTNRDVIERGYAVSWLLFFDNLEQQEVYQKHPIHLKFVENYSHLWSKVIVYDSVDM</sequence>
<feature type="domain" description="Stress-response A/B barrel" evidence="1">
    <location>
        <begin position="39"/>
        <end position="134"/>
    </location>
</feature>
<dbReference type="SUPFAM" id="SSF54909">
    <property type="entry name" value="Dimeric alpha+beta barrel"/>
    <property type="match status" value="1"/>
</dbReference>
<dbReference type="Pfam" id="PF07876">
    <property type="entry name" value="Dabb"/>
    <property type="match status" value="1"/>
</dbReference>
<dbReference type="PROSITE" id="PS51502">
    <property type="entry name" value="S_R_A_B_BARREL"/>
    <property type="match status" value="1"/>
</dbReference>
<dbReference type="EMBL" id="JAPFQO010000004">
    <property type="protein sequence ID" value="MCX2739916.1"/>
    <property type="molecule type" value="Genomic_DNA"/>
</dbReference>
<dbReference type="Gene3D" id="3.30.70.100">
    <property type="match status" value="1"/>
</dbReference>
<evidence type="ECO:0000313" key="2">
    <source>
        <dbReference type="EMBL" id="MCX2739916.1"/>
    </source>
</evidence>
<protein>
    <submittedName>
        <fullName evidence="2">Dabb family protein</fullName>
    </submittedName>
</protein>
<comment type="caution">
    <text evidence="2">The sequence shown here is derived from an EMBL/GenBank/DDBJ whole genome shotgun (WGS) entry which is preliminary data.</text>
</comment>
<gene>
    <name evidence="2" type="ORF">OO017_08175</name>
</gene>
<dbReference type="InterPro" id="IPR013097">
    <property type="entry name" value="Dabb"/>
</dbReference>